<dbReference type="PANTHER" id="PTHR14186">
    <property type="entry name" value="INSULIN-LIKE GROWTH FACTOR BINDING PROTEIN-RELATED"/>
    <property type="match status" value="1"/>
</dbReference>
<evidence type="ECO:0000313" key="9">
    <source>
        <dbReference type="EMBL" id="CAL4171545.1"/>
    </source>
</evidence>
<protein>
    <recommendedName>
        <fullName evidence="11">IGFBP N-terminal domain-containing protein</fullName>
    </recommendedName>
</protein>
<dbReference type="GO" id="GO:0005576">
    <property type="term" value="C:extracellular region"/>
    <property type="evidence" value="ECO:0007669"/>
    <property type="project" value="UniProtKB-SubCell"/>
</dbReference>
<evidence type="ECO:0000259" key="8">
    <source>
        <dbReference type="PROSITE" id="PS51465"/>
    </source>
</evidence>
<dbReference type="AlphaFoldDB" id="A0AAV2SB83"/>
<dbReference type="Proteomes" id="UP001497623">
    <property type="component" value="Unassembled WGS sequence"/>
</dbReference>
<dbReference type="PROSITE" id="PS51465">
    <property type="entry name" value="KAZAL_2"/>
    <property type="match status" value="1"/>
</dbReference>
<dbReference type="Gene3D" id="3.30.60.30">
    <property type="match status" value="1"/>
</dbReference>
<sequence length="189" mass="19897">MVPKSVAVALSILLTMVDRSLALSCIPCSEVDCGPTPTCSYEVTKSICGCCNVCAKGPGEECGGPWGLSGTCSLGLECQLDPNMPGSDFNKDGICVENVQRDPCALPPETFCTKAVVCGSDGITYSNGCTFIEAKCRNPELKQAYCANGLDCMALAGNPVAQIYLLLGGSQMAQRCFPLWQSTLKMLEA</sequence>
<dbReference type="InterPro" id="IPR011390">
    <property type="entry name" value="IGFBP_rP_mac25"/>
</dbReference>
<feature type="domain" description="Kazal-like" evidence="8">
    <location>
        <begin position="89"/>
        <end position="148"/>
    </location>
</feature>
<proteinExistence type="predicted"/>
<keyword evidence="10" id="KW-1185">Reference proteome</keyword>
<keyword evidence="3 6" id="KW-0732">Signal</keyword>
<dbReference type="InterPro" id="IPR009030">
    <property type="entry name" value="Growth_fac_rcpt_cys_sf"/>
</dbReference>
<keyword evidence="2" id="KW-0964">Secreted</keyword>
<evidence type="ECO:0000256" key="2">
    <source>
        <dbReference type="ARBA" id="ARBA00022525"/>
    </source>
</evidence>
<dbReference type="InterPro" id="IPR002350">
    <property type="entry name" value="Kazal_dom"/>
</dbReference>
<keyword evidence="5" id="KW-0393">Immunoglobulin domain</keyword>
<dbReference type="SUPFAM" id="SSF100895">
    <property type="entry name" value="Kazal-type serine protease inhibitors"/>
    <property type="match status" value="1"/>
</dbReference>
<feature type="domain" description="IGFBP N-terminal" evidence="7">
    <location>
        <begin position="21"/>
        <end position="98"/>
    </location>
</feature>
<evidence type="ECO:0000313" key="10">
    <source>
        <dbReference type="Proteomes" id="UP001497623"/>
    </source>
</evidence>
<gene>
    <name evidence="9" type="ORF">MNOR_LOCUS34151</name>
</gene>
<evidence type="ECO:0000259" key="7">
    <source>
        <dbReference type="PROSITE" id="PS51323"/>
    </source>
</evidence>
<dbReference type="PROSITE" id="PS51323">
    <property type="entry name" value="IGFBP_N_2"/>
    <property type="match status" value="1"/>
</dbReference>
<dbReference type="GO" id="GO:0009966">
    <property type="term" value="P:regulation of signal transduction"/>
    <property type="evidence" value="ECO:0007669"/>
    <property type="project" value="TreeGrafter"/>
</dbReference>
<dbReference type="InterPro" id="IPR000867">
    <property type="entry name" value="IGFBP-like"/>
</dbReference>
<evidence type="ECO:0008006" key="11">
    <source>
        <dbReference type="Google" id="ProtNLM"/>
    </source>
</evidence>
<evidence type="ECO:0000256" key="5">
    <source>
        <dbReference type="ARBA" id="ARBA00023319"/>
    </source>
</evidence>
<dbReference type="GO" id="GO:0001558">
    <property type="term" value="P:regulation of cell growth"/>
    <property type="evidence" value="ECO:0007669"/>
    <property type="project" value="InterPro"/>
</dbReference>
<dbReference type="SUPFAM" id="SSF57184">
    <property type="entry name" value="Growth factor receptor domain"/>
    <property type="match status" value="1"/>
</dbReference>
<name>A0AAV2SB83_MEGNR</name>
<evidence type="ECO:0000256" key="4">
    <source>
        <dbReference type="ARBA" id="ARBA00023157"/>
    </source>
</evidence>
<dbReference type="SMART" id="SM00280">
    <property type="entry name" value="KAZAL"/>
    <property type="match status" value="1"/>
</dbReference>
<keyword evidence="4" id="KW-1015">Disulfide bond</keyword>
<dbReference type="Pfam" id="PF07648">
    <property type="entry name" value="Kazal_2"/>
    <property type="match status" value="1"/>
</dbReference>
<comment type="caution">
    <text evidence="9">The sequence shown here is derived from an EMBL/GenBank/DDBJ whole genome shotgun (WGS) entry which is preliminary data.</text>
</comment>
<reference evidence="9 10" key="1">
    <citation type="submission" date="2024-05" db="EMBL/GenBank/DDBJ databases">
        <authorList>
            <person name="Wallberg A."/>
        </authorList>
    </citation>
    <scope>NUCLEOTIDE SEQUENCE [LARGE SCALE GENOMIC DNA]</scope>
</reference>
<dbReference type="Pfam" id="PF00219">
    <property type="entry name" value="IGFBP"/>
    <property type="match status" value="1"/>
</dbReference>
<feature type="signal peptide" evidence="6">
    <location>
        <begin position="1"/>
        <end position="22"/>
    </location>
</feature>
<accession>A0AAV2SB83</accession>
<comment type="subcellular location">
    <subcellularLocation>
        <location evidence="1">Secreted</location>
    </subcellularLocation>
</comment>
<dbReference type="Gene3D" id="4.10.40.20">
    <property type="match status" value="1"/>
</dbReference>
<feature type="chain" id="PRO_5043729976" description="IGFBP N-terminal domain-containing protein" evidence="6">
    <location>
        <begin position="23"/>
        <end position="189"/>
    </location>
</feature>
<evidence type="ECO:0000256" key="3">
    <source>
        <dbReference type="ARBA" id="ARBA00022729"/>
    </source>
</evidence>
<dbReference type="PANTHER" id="PTHR14186:SF20">
    <property type="entry name" value="CYSTEINE-RICH MOTOR NEURON 1 PROTEIN-LIKE"/>
    <property type="match status" value="1"/>
</dbReference>
<dbReference type="EMBL" id="CAXKWB010051604">
    <property type="protein sequence ID" value="CAL4171545.1"/>
    <property type="molecule type" value="Genomic_DNA"/>
</dbReference>
<dbReference type="GO" id="GO:0005520">
    <property type="term" value="F:insulin-like growth factor binding"/>
    <property type="evidence" value="ECO:0007669"/>
    <property type="project" value="InterPro"/>
</dbReference>
<dbReference type="SMART" id="SM00121">
    <property type="entry name" value="IB"/>
    <property type="match status" value="1"/>
</dbReference>
<evidence type="ECO:0000256" key="1">
    <source>
        <dbReference type="ARBA" id="ARBA00004613"/>
    </source>
</evidence>
<evidence type="ECO:0000256" key="6">
    <source>
        <dbReference type="SAM" id="SignalP"/>
    </source>
</evidence>
<dbReference type="InterPro" id="IPR036058">
    <property type="entry name" value="Kazal_dom_sf"/>
</dbReference>
<organism evidence="9 10">
    <name type="scientific">Meganyctiphanes norvegica</name>
    <name type="common">Northern krill</name>
    <name type="synonym">Thysanopoda norvegica</name>
    <dbReference type="NCBI Taxonomy" id="48144"/>
    <lineage>
        <taxon>Eukaryota</taxon>
        <taxon>Metazoa</taxon>
        <taxon>Ecdysozoa</taxon>
        <taxon>Arthropoda</taxon>
        <taxon>Crustacea</taxon>
        <taxon>Multicrustacea</taxon>
        <taxon>Malacostraca</taxon>
        <taxon>Eumalacostraca</taxon>
        <taxon>Eucarida</taxon>
        <taxon>Euphausiacea</taxon>
        <taxon>Euphausiidae</taxon>
        <taxon>Meganyctiphanes</taxon>
    </lineage>
</organism>